<feature type="compositionally biased region" description="Low complexity" evidence="3">
    <location>
        <begin position="578"/>
        <end position="598"/>
    </location>
</feature>
<feature type="compositionally biased region" description="Polar residues" evidence="3">
    <location>
        <begin position="785"/>
        <end position="794"/>
    </location>
</feature>
<feature type="compositionally biased region" description="Acidic residues" evidence="3">
    <location>
        <begin position="599"/>
        <end position="613"/>
    </location>
</feature>
<feature type="domain" description="Ras-GEF" evidence="4">
    <location>
        <begin position="283"/>
        <end position="504"/>
    </location>
</feature>
<feature type="compositionally biased region" description="Polar residues" evidence="3">
    <location>
        <begin position="561"/>
        <end position="577"/>
    </location>
</feature>
<feature type="region of interest" description="Disordered" evidence="3">
    <location>
        <begin position="557"/>
        <end position="616"/>
    </location>
</feature>
<feature type="region of interest" description="Disordered" evidence="3">
    <location>
        <begin position="719"/>
        <end position="836"/>
    </location>
</feature>
<name>A0A8H7EP38_9FUNG</name>
<feature type="compositionally biased region" description="Polar residues" evidence="3">
    <location>
        <begin position="719"/>
        <end position="736"/>
    </location>
</feature>
<dbReference type="SMART" id="SM00147">
    <property type="entry name" value="RasGEF"/>
    <property type="match status" value="1"/>
</dbReference>
<dbReference type="PANTHER" id="PTHR23113">
    <property type="entry name" value="GUANINE NUCLEOTIDE EXCHANGE FACTOR"/>
    <property type="match status" value="1"/>
</dbReference>
<dbReference type="GO" id="GO:0005085">
    <property type="term" value="F:guanyl-nucleotide exchange factor activity"/>
    <property type="evidence" value="ECO:0007669"/>
    <property type="project" value="UniProtKB-KW"/>
</dbReference>
<feature type="compositionally biased region" description="Polar residues" evidence="3">
    <location>
        <begin position="643"/>
        <end position="660"/>
    </location>
</feature>
<proteinExistence type="predicted"/>
<dbReference type="Proteomes" id="UP000605846">
    <property type="component" value="Unassembled WGS sequence"/>
</dbReference>
<dbReference type="Pfam" id="PF00617">
    <property type="entry name" value="RasGEF"/>
    <property type="match status" value="1"/>
</dbReference>
<keyword evidence="1 2" id="KW-0344">Guanine-nucleotide releasing factor</keyword>
<sequence>MDSIQTFISEAAESLGCGTVLPNNVSSIFGLARTCLQNAEDISKKRTAAFFQNKCLVDEPTEIKSSPPPVPPKPKSILCRPTPPPLPARPKAVKPGPPRPQIVEQGVWDSDDEDDDDDDEVEDPDDDDTIHREVKPRPHPYRRSSTSNIPAPVSPVSANPLTAVKSFLSLPGSIASNSSEGKKLTSEANSEDMMFLKGVVDPTCLVPAQITVGDSLAPTPAGSVPLIPQAPLLSIYKSLQVKLNELEKAKASKQSMTDIKSSLNRVRNIHMSATTVPTILQFPPMLIAYQLTLIDSAIFRHIPPGALLTHSPKTPHPAIVASTDFFNYLTRVIEHSILLQQDASGRAQHVHHWIKIACRCHQLKNYQTLKAIVSALGTPPIQRLKRTWAFVPKKTLVRMEELNQLMSETSNYGRYREALNDAGSDSTVPFLGIFIHDMTYLTALRKSQPNIASNAQQDPRVTELLKQFESLQQCSPYPAAMSPTCVKDINKNRRRKLSYALRSGSSMKRHLVFATTDDEIGEVSVDLQQCLVTQYLLTRSWVGEKVVDELSVLREPPKAVRSNSATDPVTGTATHPNSLRSSSGSLSSSSDSRPISIEDSTECVEAGQDDDEMKQDKKDGWSAFWLFGRKSMDHGMGRPIINTSSGAGPSLSAESPTSMMRSPRHFSFDEHVDDNVPRRERKFETVRERITMREGSFSSQGSLAASIFRKEFWRSNSISAQEGGSKPMQKSFSGLTDSHLLHPQYKSSPTLSGRSQTVRRRRSSSTSLPQIKPVAEPDFGRHTLSRSNVKQITPASFLDLSPHPLDPSPPPVSQRQSRSFDGSSKCDISLTYNKTR</sequence>
<feature type="compositionally biased region" description="Acidic residues" evidence="3">
    <location>
        <begin position="109"/>
        <end position="128"/>
    </location>
</feature>
<evidence type="ECO:0000256" key="1">
    <source>
        <dbReference type="ARBA" id="ARBA00022658"/>
    </source>
</evidence>
<dbReference type="InterPro" id="IPR023578">
    <property type="entry name" value="Ras_GEF_dom_sf"/>
</dbReference>
<evidence type="ECO:0000256" key="3">
    <source>
        <dbReference type="SAM" id="MobiDB-lite"/>
    </source>
</evidence>
<dbReference type="AlphaFoldDB" id="A0A8H7EP38"/>
<evidence type="ECO:0000256" key="2">
    <source>
        <dbReference type="PROSITE-ProRule" id="PRU00168"/>
    </source>
</evidence>
<protein>
    <recommendedName>
        <fullName evidence="4">Ras-GEF domain-containing protein</fullName>
    </recommendedName>
</protein>
<dbReference type="InterPro" id="IPR008937">
    <property type="entry name" value="Ras-like_GEF"/>
</dbReference>
<gene>
    <name evidence="5" type="ORF">EC973_001770</name>
</gene>
<feature type="region of interest" description="Disordered" evidence="3">
    <location>
        <begin position="60"/>
        <end position="154"/>
    </location>
</feature>
<dbReference type="InterPro" id="IPR001895">
    <property type="entry name" value="RASGEF_cat_dom"/>
</dbReference>
<reference evidence="5" key="1">
    <citation type="submission" date="2020-01" db="EMBL/GenBank/DDBJ databases">
        <title>Genome Sequencing of Three Apophysomyces-Like Fungal Strains Confirms a Novel Fungal Genus in the Mucoromycota with divergent Burkholderia-like Endosymbiotic Bacteria.</title>
        <authorList>
            <person name="Stajich J.E."/>
            <person name="Macias A.M."/>
            <person name="Carter-House D."/>
            <person name="Lovett B."/>
            <person name="Kasson L.R."/>
            <person name="Berry K."/>
            <person name="Grigoriev I."/>
            <person name="Chang Y."/>
            <person name="Spatafora J."/>
            <person name="Kasson M.T."/>
        </authorList>
    </citation>
    <scope>NUCLEOTIDE SEQUENCE</scope>
    <source>
        <strain evidence="5">NRRL A-21654</strain>
    </source>
</reference>
<dbReference type="Gene3D" id="1.10.840.10">
    <property type="entry name" value="Ras guanine-nucleotide exchange factors catalytic domain"/>
    <property type="match status" value="1"/>
</dbReference>
<evidence type="ECO:0000313" key="6">
    <source>
        <dbReference type="Proteomes" id="UP000605846"/>
    </source>
</evidence>
<keyword evidence="6" id="KW-1185">Reference proteome</keyword>
<dbReference type="SUPFAM" id="SSF48366">
    <property type="entry name" value="Ras GEF"/>
    <property type="match status" value="1"/>
</dbReference>
<dbReference type="OrthoDB" id="546434at2759"/>
<dbReference type="PROSITE" id="PS50009">
    <property type="entry name" value="RASGEF_CAT"/>
    <property type="match status" value="1"/>
</dbReference>
<evidence type="ECO:0000313" key="5">
    <source>
        <dbReference type="EMBL" id="KAF7723679.1"/>
    </source>
</evidence>
<accession>A0A8H7EP38</accession>
<evidence type="ECO:0000259" key="4">
    <source>
        <dbReference type="PROSITE" id="PS50009"/>
    </source>
</evidence>
<comment type="caution">
    <text evidence="5">The sequence shown here is derived from an EMBL/GenBank/DDBJ whole genome shotgun (WGS) entry which is preliminary data.</text>
</comment>
<dbReference type="EMBL" id="JABAYA010000143">
    <property type="protein sequence ID" value="KAF7723679.1"/>
    <property type="molecule type" value="Genomic_DNA"/>
</dbReference>
<dbReference type="InterPro" id="IPR036964">
    <property type="entry name" value="RASGEF_cat_dom_sf"/>
</dbReference>
<dbReference type="GO" id="GO:0005886">
    <property type="term" value="C:plasma membrane"/>
    <property type="evidence" value="ECO:0007669"/>
    <property type="project" value="TreeGrafter"/>
</dbReference>
<dbReference type="PANTHER" id="PTHR23113:SF368">
    <property type="entry name" value="CELL DIVISION CONTROL PROTEIN 25"/>
    <property type="match status" value="1"/>
</dbReference>
<dbReference type="GO" id="GO:0007265">
    <property type="term" value="P:Ras protein signal transduction"/>
    <property type="evidence" value="ECO:0007669"/>
    <property type="project" value="TreeGrafter"/>
</dbReference>
<organism evidence="5 6">
    <name type="scientific">Apophysomyces ossiformis</name>
    <dbReference type="NCBI Taxonomy" id="679940"/>
    <lineage>
        <taxon>Eukaryota</taxon>
        <taxon>Fungi</taxon>
        <taxon>Fungi incertae sedis</taxon>
        <taxon>Mucoromycota</taxon>
        <taxon>Mucoromycotina</taxon>
        <taxon>Mucoromycetes</taxon>
        <taxon>Mucorales</taxon>
        <taxon>Mucorineae</taxon>
        <taxon>Mucoraceae</taxon>
        <taxon>Apophysomyces</taxon>
    </lineage>
</organism>
<feature type="region of interest" description="Disordered" evidence="3">
    <location>
        <begin position="643"/>
        <end position="662"/>
    </location>
</feature>